<evidence type="ECO:0000313" key="11">
    <source>
        <dbReference type="Proteomes" id="UP000324832"/>
    </source>
</evidence>
<dbReference type="InterPro" id="IPR002110">
    <property type="entry name" value="Ankyrin_rpt"/>
</dbReference>
<evidence type="ECO:0000259" key="9">
    <source>
        <dbReference type="Pfam" id="PF15898"/>
    </source>
</evidence>
<dbReference type="Gene3D" id="6.10.140.390">
    <property type="match status" value="1"/>
</dbReference>
<dbReference type="InterPro" id="IPR031775">
    <property type="entry name" value="PRKG1_interact"/>
</dbReference>
<sequence>MDQRTSSAMFKRAEQLKRWEASDTNNQSTTPKRASRIQFSPGIIFLAACTSGDKDEVKRLLKLGADINTANIDGITALHEACIEDNFDMVQFLVENGADVNRADNEGWTPLHATANCGFVSIARYLLENGADVAAVNYDGELPVDIVGSDEMEQLLQKAIDETDCERSRNAEVTTLRNDALNWATNGYVEVRDPKTGGTPLHVAAAKGYVDVAKTLLEDCNAEPDAMDYEGWTPLHAAALWGQKETAAMLLHYGADPSLKNFSGQTCMDLVDQSVSAWLSDAIVRATRCANNNKRKISPPKHEVKRAEPKTTADTDNIVNEKSPAAPEIIKKAEVKPPKGRAPSPGNEAQNENTTGDEGPSWRRSASFKSKQQDNNRENKTNNNNMDTDTILRRTHSFENDKTFYQRYRDVTARIKATSCPSILPPPPQITLSSPENKKQNKETNNVVETNDDVQTRVTTAEKRENKANTWNTISNTSANTNTTTTNSQTTVRRSFVPPVRDEESETQRKAHAKRVRETRRSTQGVTLDEIKSAEQLVKKKTNNGTTETIPPASPKKSDENHTENSTFELEDVAAPRSTTETEATVTLPLRRPPSGANQNTPSVTSKDSPPVKENSRTAVTQDQNTEEEKDRESSCERKSSITSPASTQAALNDIVNDRRESGEVDCDSESVQDRYSSRPRSLTSHYSSSPSMFNSMLGSQYNSYSNNYSNSYSPSSYRNYNPYTVGLGRPSSNLGIYGGTSSGYGGVYLSSATLGSLNLMTPVLKKLDRRLLASQKNFKPKPVPPLKVQEATADVAEAPSELEVPPIKPERKSRSVKRNDNLEKQRSRSLTSLDNLDPLNSRSVSLNSLASDGYCSGSERTEEVEEKDYKALYEASQIEVQRQRAMLATTEQQLREARATITRLTQVNQNSLSDIEKREKRAMERKLSEMEEELKNYQALQAENQRLKDENGALIRVISKLSK</sequence>
<feature type="compositionally biased region" description="Basic and acidic residues" evidence="8">
    <location>
        <begin position="627"/>
        <end position="640"/>
    </location>
</feature>
<organism evidence="10 11">
    <name type="scientific">Leptidea sinapis</name>
    <dbReference type="NCBI Taxonomy" id="189913"/>
    <lineage>
        <taxon>Eukaryota</taxon>
        <taxon>Metazoa</taxon>
        <taxon>Ecdysozoa</taxon>
        <taxon>Arthropoda</taxon>
        <taxon>Hexapoda</taxon>
        <taxon>Insecta</taxon>
        <taxon>Pterygota</taxon>
        <taxon>Neoptera</taxon>
        <taxon>Endopterygota</taxon>
        <taxon>Lepidoptera</taxon>
        <taxon>Glossata</taxon>
        <taxon>Ditrysia</taxon>
        <taxon>Papilionoidea</taxon>
        <taxon>Pieridae</taxon>
        <taxon>Dismorphiinae</taxon>
        <taxon>Leptidea</taxon>
    </lineage>
</organism>
<dbReference type="PRINTS" id="PR01415">
    <property type="entry name" value="ANKYRIN"/>
</dbReference>
<dbReference type="GO" id="GO:0019208">
    <property type="term" value="F:phosphatase regulator activity"/>
    <property type="evidence" value="ECO:0007669"/>
    <property type="project" value="TreeGrafter"/>
</dbReference>
<dbReference type="AlphaFoldDB" id="A0A5E4QSA6"/>
<accession>A0A5E4QSA6</accession>
<feature type="region of interest" description="Disordered" evidence="8">
    <location>
        <begin position="778"/>
        <end position="863"/>
    </location>
</feature>
<keyword evidence="6" id="KW-0040">ANK repeat</keyword>
<feature type="region of interest" description="Disordered" evidence="8">
    <location>
        <begin position="473"/>
        <end position="691"/>
    </location>
</feature>
<feature type="repeat" description="ANK" evidence="6">
    <location>
        <begin position="73"/>
        <end position="105"/>
    </location>
</feature>
<feature type="compositionally biased region" description="Basic and acidic residues" evidence="8">
    <location>
        <begin position="11"/>
        <end position="21"/>
    </location>
</feature>
<dbReference type="PANTHER" id="PTHR24179:SF21">
    <property type="entry name" value="MYOSIN BINDING SUBUNIT, ISOFORM O"/>
    <property type="match status" value="1"/>
</dbReference>
<dbReference type="GO" id="GO:0004857">
    <property type="term" value="F:enzyme inhibitor activity"/>
    <property type="evidence" value="ECO:0007669"/>
    <property type="project" value="TreeGrafter"/>
</dbReference>
<feature type="compositionally biased region" description="Polar residues" evidence="8">
    <location>
        <begin position="829"/>
        <end position="851"/>
    </location>
</feature>
<dbReference type="SMART" id="SM00248">
    <property type="entry name" value="ANK"/>
    <property type="match status" value="5"/>
</dbReference>
<feature type="region of interest" description="Disordered" evidence="8">
    <location>
        <begin position="1"/>
        <end position="33"/>
    </location>
</feature>
<reference evidence="10 11" key="1">
    <citation type="submission" date="2017-07" db="EMBL/GenBank/DDBJ databases">
        <authorList>
            <person name="Talla V."/>
            <person name="Backstrom N."/>
        </authorList>
    </citation>
    <scope>NUCLEOTIDE SEQUENCE [LARGE SCALE GENOMIC DNA]</scope>
</reference>
<dbReference type="Pfam" id="PF12796">
    <property type="entry name" value="Ank_2"/>
    <property type="match status" value="2"/>
</dbReference>
<proteinExistence type="inferred from homology"/>
<feature type="compositionally biased region" description="Basic and acidic residues" evidence="8">
    <location>
        <begin position="809"/>
        <end position="827"/>
    </location>
</feature>
<keyword evidence="2" id="KW-0217">Developmental protein</keyword>
<dbReference type="FunFam" id="1.25.40.20:FF:000007">
    <property type="entry name" value="Phosphatase 1 regulatory subunit 12A"/>
    <property type="match status" value="1"/>
</dbReference>
<feature type="coiled-coil region" evidence="7">
    <location>
        <begin position="881"/>
        <end position="958"/>
    </location>
</feature>
<feature type="repeat" description="ANK" evidence="6">
    <location>
        <begin position="196"/>
        <end position="218"/>
    </location>
</feature>
<feature type="compositionally biased region" description="Polar residues" evidence="8">
    <location>
        <begin position="641"/>
        <end position="651"/>
    </location>
</feature>
<feature type="region of interest" description="Disordered" evidence="8">
    <location>
        <begin position="293"/>
        <end position="388"/>
    </location>
</feature>
<dbReference type="Pfam" id="PF15898">
    <property type="entry name" value="PRKG1_interact"/>
    <property type="match status" value="1"/>
</dbReference>
<keyword evidence="4" id="KW-0206">Cytoskeleton</keyword>
<feature type="region of interest" description="Disordered" evidence="8">
    <location>
        <begin position="419"/>
        <end position="450"/>
    </location>
</feature>
<dbReference type="Proteomes" id="UP000324832">
    <property type="component" value="Unassembled WGS sequence"/>
</dbReference>
<keyword evidence="3" id="KW-0677">Repeat</keyword>
<comment type="similarity">
    <text evidence="5">Belongs to the NRARP family.</text>
</comment>
<feature type="compositionally biased region" description="Polar residues" evidence="8">
    <location>
        <begin position="347"/>
        <end position="356"/>
    </location>
</feature>
<dbReference type="PROSITE" id="PS50297">
    <property type="entry name" value="ANK_REP_REGION"/>
    <property type="match status" value="4"/>
</dbReference>
<evidence type="ECO:0000256" key="4">
    <source>
        <dbReference type="ARBA" id="ARBA00023212"/>
    </source>
</evidence>
<evidence type="ECO:0000256" key="2">
    <source>
        <dbReference type="ARBA" id="ARBA00022473"/>
    </source>
</evidence>
<keyword evidence="4" id="KW-0963">Cytoplasm</keyword>
<feature type="repeat" description="ANK" evidence="6">
    <location>
        <begin position="106"/>
        <end position="138"/>
    </location>
</feature>
<evidence type="ECO:0000256" key="3">
    <source>
        <dbReference type="ARBA" id="ARBA00022737"/>
    </source>
</evidence>
<dbReference type="CDD" id="cd21930">
    <property type="entry name" value="IPD_PPP1R12"/>
    <property type="match status" value="1"/>
</dbReference>
<feature type="domain" description="cGMP-dependent protein kinase interacting" evidence="9">
    <location>
        <begin position="869"/>
        <end position="964"/>
    </location>
</feature>
<feature type="compositionally biased region" description="Basic and acidic residues" evidence="8">
    <location>
        <begin position="300"/>
        <end position="313"/>
    </location>
</feature>
<keyword evidence="7" id="KW-0175">Coiled coil</keyword>
<dbReference type="EMBL" id="FZQP02004333">
    <property type="protein sequence ID" value="VVC99777.1"/>
    <property type="molecule type" value="Genomic_DNA"/>
</dbReference>
<name>A0A5E4QSA6_9NEOP</name>
<evidence type="ECO:0000256" key="1">
    <source>
        <dbReference type="ARBA" id="ARBA00004245"/>
    </source>
</evidence>
<dbReference type="PANTHER" id="PTHR24179">
    <property type="entry name" value="PROTEIN PHOSPHATASE 1 REGULATORY SUBUNIT 12"/>
    <property type="match status" value="1"/>
</dbReference>
<feature type="compositionally biased region" description="Basic and acidic residues" evidence="8">
    <location>
        <begin position="500"/>
        <end position="509"/>
    </location>
</feature>
<feature type="compositionally biased region" description="Polar residues" evidence="8">
    <location>
        <begin position="679"/>
        <end position="691"/>
    </location>
</feature>
<dbReference type="GO" id="GO:0019901">
    <property type="term" value="F:protein kinase binding"/>
    <property type="evidence" value="ECO:0007669"/>
    <property type="project" value="InterPro"/>
</dbReference>
<gene>
    <name evidence="10" type="ORF">LSINAPIS_LOCUS10572</name>
</gene>
<evidence type="ECO:0000256" key="8">
    <source>
        <dbReference type="SAM" id="MobiDB-lite"/>
    </source>
</evidence>
<protein>
    <recommendedName>
        <fullName evidence="9">cGMP-dependent protein kinase interacting domain-containing protein</fullName>
    </recommendedName>
</protein>
<dbReference type="Gene3D" id="6.10.250.1820">
    <property type="match status" value="1"/>
</dbReference>
<dbReference type="Gene3D" id="1.25.40.20">
    <property type="entry name" value="Ankyrin repeat-containing domain"/>
    <property type="match status" value="2"/>
</dbReference>
<dbReference type="GO" id="GO:0005856">
    <property type="term" value="C:cytoskeleton"/>
    <property type="evidence" value="ECO:0007669"/>
    <property type="project" value="UniProtKB-SubCell"/>
</dbReference>
<dbReference type="GO" id="GO:0005737">
    <property type="term" value="C:cytoplasm"/>
    <property type="evidence" value="ECO:0007669"/>
    <property type="project" value="TreeGrafter"/>
</dbReference>
<dbReference type="InterPro" id="IPR036770">
    <property type="entry name" value="Ankyrin_rpt-contain_sf"/>
</dbReference>
<dbReference type="SUPFAM" id="SSF48403">
    <property type="entry name" value="Ankyrin repeat"/>
    <property type="match status" value="1"/>
</dbReference>
<dbReference type="PROSITE" id="PS50088">
    <property type="entry name" value="ANK_REPEAT"/>
    <property type="match status" value="4"/>
</dbReference>
<feature type="compositionally biased region" description="Polar residues" evidence="8">
    <location>
        <begin position="22"/>
        <end position="32"/>
    </location>
</feature>
<feature type="compositionally biased region" description="Polar residues" evidence="8">
    <location>
        <begin position="596"/>
        <end position="608"/>
    </location>
</feature>
<feature type="compositionally biased region" description="Low complexity" evidence="8">
    <location>
        <begin position="473"/>
        <end position="491"/>
    </location>
</feature>
<evidence type="ECO:0000256" key="7">
    <source>
        <dbReference type="SAM" id="Coils"/>
    </source>
</evidence>
<comment type="subcellular location">
    <subcellularLocation>
        <location evidence="1">Cytoplasm</location>
        <location evidence="1">Cytoskeleton</location>
    </subcellularLocation>
</comment>
<feature type="compositionally biased region" description="Basic and acidic residues" evidence="8">
    <location>
        <begin position="371"/>
        <end position="380"/>
    </location>
</feature>
<evidence type="ECO:0000256" key="6">
    <source>
        <dbReference type="PROSITE-ProRule" id="PRU00023"/>
    </source>
</evidence>
<feature type="repeat" description="ANK" evidence="6">
    <location>
        <begin position="230"/>
        <end position="262"/>
    </location>
</feature>
<evidence type="ECO:0000256" key="5">
    <source>
        <dbReference type="ARBA" id="ARBA00038386"/>
    </source>
</evidence>
<dbReference type="InterPro" id="IPR051226">
    <property type="entry name" value="PP1_Regulatory_Subunit"/>
</dbReference>
<keyword evidence="11" id="KW-1185">Reference proteome</keyword>
<evidence type="ECO:0000313" key="10">
    <source>
        <dbReference type="EMBL" id="VVC99777.1"/>
    </source>
</evidence>